<dbReference type="HAMAP" id="MF_00182">
    <property type="entry name" value="Formyl_trans"/>
    <property type="match status" value="1"/>
</dbReference>
<comment type="similarity">
    <text evidence="1 5">Belongs to the Fmt family.</text>
</comment>
<dbReference type="EC" id="2.1.2.9" evidence="2 5"/>
<dbReference type="SUPFAM" id="SSF53328">
    <property type="entry name" value="Formyltransferase"/>
    <property type="match status" value="1"/>
</dbReference>
<dbReference type="GO" id="GO:0004479">
    <property type="term" value="F:methionyl-tRNA formyltransferase activity"/>
    <property type="evidence" value="ECO:0007669"/>
    <property type="project" value="UniProtKB-EC"/>
</dbReference>
<evidence type="ECO:0000256" key="4">
    <source>
        <dbReference type="ARBA" id="ARBA00022917"/>
    </source>
</evidence>
<dbReference type="InterPro" id="IPR005794">
    <property type="entry name" value="Fmt"/>
</dbReference>
<feature type="binding site" evidence="5">
    <location>
        <begin position="109"/>
        <end position="112"/>
    </location>
    <ligand>
        <name>(6S)-5,6,7,8-tetrahydrofolate</name>
        <dbReference type="ChEBI" id="CHEBI:57453"/>
    </ligand>
</feature>
<organism evidence="8 9">
    <name type="scientific">Blautia aquisgranensis</name>
    <dbReference type="NCBI Taxonomy" id="3133153"/>
    <lineage>
        <taxon>Bacteria</taxon>
        <taxon>Bacillati</taxon>
        <taxon>Bacillota</taxon>
        <taxon>Clostridia</taxon>
        <taxon>Lachnospirales</taxon>
        <taxon>Lachnospiraceae</taxon>
        <taxon>Blautia</taxon>
    </lineage>
</organism>
<dbReference type="Pfam" id="PF00551">
    <property type="entry name" value="Formyl_trans_N"/>
    <property type="match status" value="1"/>
</dbReference>
<evidence type="ECO:0000313" key="8">
    <source>
        <dbReference type="EMBL" id="MEQ2370132.1"/>
    </source>
</evidence>
<sequence>MKIVYMGTPDFAVAPLAALVKNGYEVEAVVTQPDKPKGRGKTMMPTPVKEEAMKHDIPVLQPVKVREPEFVEKLSELKPDIIIVAAFGQIIPKSILEMPKFGCINIHASLLPKYRGAAPIQQAVIDGEKESGVTIMQMGTGLDTGDMISKIVVPLAEDETGGSLFDKLAEAGAELLIQTLPSIFDGNAVYEKQPEESPTPYAAMITKKMGLLDFSKSATELERLVRGMNPWPSAFTFINGKNLKVWRSSVEKKDVTETPGTVVSTDKKGIHVACGEDVLVLHEVQLEGKKRMEADAFLRGCQLKPGDMFRDSRE</sequence>
<dbReference type="InterPro" id="IPR005793">
    <property type="entry name" value="Formyl_trans_C"/>
</dbReference>
<dbReference type="CDD" id="cd08704">
    <property type="entry name" value="Met_tRNA_FMT_C"/>
    <property type="match status" value="1"/>
</dbReference>
<dbReference type="SUPFAM" id="SSF50486">
    <property type="entry name" value="FMT C-terminal domain-like"/>
    <property type="match status" value="1"/>
</dbReference>
<accession>A0ABV1BD16</accession>
<dbReference type="InterPro" id="IPR044135">
    <property type="entry name" value="Met-tRNA-FMT_C"/>
</dbReference>
<dbReference type="RefSeq" id="WP_178644731.1">
    <property type="nucleotide sequence ID" value="NZ_JBBMEJ010000003.1"/>
</dbReference>
<comment type="caution">
    <text evidence="8">The sequence shown here is derived from an EMBL/GenBank/DDBJ whole genome shotgun (WGS) entry which is preliminary data.</text>
</comment>
<proteinExistence type="inferred from homology"/>
<evidence type="ECO:0000313" key="9">
    <source>
        <dbReference type="Proteomes" id="UP001473063"/>
    </source>
</evidence>
<dbReference type="InterPro" id="IPR002376">
    <property type="entry name" value="Formyl_transf_N"/>
</dbReference>
<evidence type="ECO:0000256" key="2">
    <source>
        <dbReference type="ARBA" id="ARBA00012261"/>
    </source>
</evidence>
<reference evidence="8 9" key="1">
    <citation type="submission" date="2024-03" db="EMBL/GenBank/DDBJ databases">
        <title>Human intestinal bacterial collection.</title>
        <authorList>
            <person name="Pauvert C."/>
            <person name="Hitch T.C.A."/>
            <person name="Clavel T."/>
        </authorList>
    </citation>
    <scope>NUCLEOTIDE SEQUENCE [LARGE SCALE GENOMIC DNA]</scope>
    <source>
        <strain evidence="8 9">CLA-JM-H16</strain>
    </source>
</reference>
<dbReference type="Pfam" id="PF02911">
    <property type="entry name" value="Formyl_trans_C"/>
    <property type="match status" value="1"/>
</dbReference>
<dbReference type="CDD" id="cd08646">
    <property type="entry name" value="FMT_core_Met-tRNA-FMT_N"/>
    <property type="match status" value="1"/>
</dbReference>
<name>A0ABV1BD16_9FIRM</name>
<evidence type="ECO:0000256" key="5">
    <source>
        <dbReference type="HAMAP-Rule" id="MF_00182"/>
    </source>
</evidence>
<dbReference type="EMBL" id="JBBMEJ010000003">
    <property type="protein sequence ID" value="MEQ2370132.1"/>
    <property type="molecule type" value="Genomic_DNA"/>
</dbReference>
<feature type="domain" description="Formyl transferase C-terminal" evidence="7">
    <location>
        <begin position="205"/>
        <end position="301"/>
    </location>
</feature>
<dbReference type="InterPro" id="IPR011034">
    <property type="entry name" value="Formyl_transferase-like_C_sf"/>
</dbReference>
<dbReference type="PANTHER" id="PTHR11138">
    <property type="entry name" value="METHIONYL-TRNA FORMYLTRANSFERASE"/>
    <property type="match status" value="1"/>
</dbReference>
<feature type="domain" description="Formyl transferase N-terminal" evidence="6">
    <location>
        <begin position="1"/>
        <end position="180"/>
    </location>
</feature>
<protein>
    <recommendedName>
        <fullName evidence="2 5">Methionyl-tRNA formyltransferase</fullName>
        <ecNumber evidence="2 5">2.1.2.9</ecNumber>
    </recommendedName>
</protein>
<comment type="function">
    <text evidence="5">Attaches a formyl group to the free amino group of methionyl-tRNA(fMet). The formyl group appears to play a dual role in the initiator identity of N-formylmethionyl-tRNA by promoting its recognition by IF2 and preventing the misappropriation of this tRNA by the elongation apparatus.</text>
</comment>
<keyword evidence="3 5" id="KW-0808">Transferase</keyword>
<dbReference type="InterPro" id="IPR036477">
    <property type="entry name" value="Formyl_transf_N_sf"/>
</dbReference>
<dbReference type="InterPro" id="IPR041711">
    <property type="entry name" value="Met-tRNA-FMT_N"/>
</dbReference>
<dbReference type="Gene3D" id="3.40.50.12230">
    <property type="match status" value="1"/>
</dbReference>
<gene>
    <name evidence="5 8" type="primary">fmt</name>
    <name evidence="8" type="ORF">WMO28_04085</name>
</gene>
<dbReference type="Proteomes" id="UP001473063">
    <property type="component" value="Unassembled WGS sequence"/>
</dbReference>
<comment type="catalytic activity">
    <reaction evidence="5">
        <text>L-methionyl-tRNA(fMet) + (6R)-10-formyltetrahydrofolate = N-formyl-L-methionyl-tRNA(fMet) + (6S)-5,6,7,8-tetrahydrofolate + H(+)</text>
        <dbReference type="Rhea" id="RHEA:24380"/>
        <dbReference type="Rhea" id="RHEA-COMP:9952"/>
        <dbReference type="Rhea" id="RHEA-COMP:9953"/>
        <dbReference type="ChEBI" id="CHEBI:15378"/>
        <dbReference type="ChEBI" id="CHEBI:57453"/>
        <dbReference type="ChEBI" id="CHEBI:78530"/>
        <dbReference type="ChEBI" id="CHEBI:78844"/>
        <dbReference type="ChEBI" id="CHEBI:195366"/>
        <dbReference type="EC" id="2.1.2.9"/>
    </reaction>
</comment>
<dbReference type="PANTHER" id="PTHR11138:SF5">
    <property type="entry name" value="METHIONYL-TRNA FORMYLTRANSFERASE, MITOCHONDRIAL"/>
    <property type="match status" value="1"/>
</dbReference>
<evidence type="ECO:0000256" key="1">
    <source>
        <dbReference type="ARBA" id="ARBA00010699"/>
    </source>
</evidence>
<keyword evidence="9" id="KW-1185">Reference proteome</keyword>
<evidence type="ECO:0000259" key="7">
    <source>
        <dbReference type="Pfam" id="PF02911"/>
    </source>
</evidence>
<evidence type="ECO:0000256" key="3">
    <source>
        <dbReference type="ARBA" id="ARBA00022679"/>
    </source>
</evidence>
<keyword evidence="4 5" id="KW-0648">Protein biosynthesis</keyword>
<evidence type="ECO:0000259" key="6">
    <source>
        <dbReference type="Pfam" id="PF00551"/>
    </source>
</evidence>
<dbReference type="NCBIfam" id="TIGR00460">
    <property type="entry name" value="fmt"/>
    <property type="match status" value="1"/>
</dbReference>